<dbReference type="Proteomes" id="UP000582974">
    <property type="component" value="Unassembled WGS sequence"/>
</dbReference>
<dbReference type="Pfam" id="PF13551">
    <property type="entry name" value="HTH_29"/>
    <property type="match status" value="1"/>
</dbReference>
<dbReference type="GO" id="GO:0043565">
    <property type="term" value="F:sequence-specific DNA binding"/>
    <property type="evidence" value="ECO:0007669"/>
    <property type="project" value="InterPro"/>
</dbReference>
<proteinExistence type="predicted"/>
<evidence type="ECO:0000313" key="3">
    <source>
        <dbReference type="Proteomes" id="UP000582974"/>
    </source>
</evidence>
<feature type="compositionally biased region" description="Low complexity" evidence="1">
    <location>
        <begin position="113"/>
        <end position="129"/>
    </location>
</feature>
<feature type="region of interest" description="Disordered" evidence="1">
    <location>
        <begin position="113"/>
        <end position="133"/>
    </location>
</feature>
<dbReference type="EMBL" id="JACCKD010000008">
    <property type="protein sequence ID" value="MBA0127815.1"/>
    <property type="molecule type" value="Genomic_DNA"/>
</dbReference>
<reference evidence="2 3" key="1">
    <citation type="submission" date="2020-07" db="EMBL/GenBank/DDBJ databases">
        <title>Genome of Haloechinothrix sp.</title>
        <authorList>
            <person name="Tang S.-K."/>
            <person name="Yang L."/>
            <person name="Zhu W.-Y."/>
        </authorList>
    </citation>
    <scope>NUCLEOTIDE SEQUENCE [LARGE SCALE GENOMIC DNA]</scope>
    <source>
        <strain evidence="2 3">YIM 98757</strain>
    </source>
</reference>
<gene>
    <name evidence="2" type="ORF">H0B56_19900</name>
</gene>
<name>A0A838AF85_9PSEU</name>
<protein>
    <submittedName>
        <fullName evidence="2">Helix-turn-helix domain-containing protein</fullName>
    </submittedName>
</protein>
<dbReference type="SUPFAM" id="SSF48295">
    <property type="entry name" value="TrpR-like"/>
    <property type="match status" value="1"/>
</dbReference>
<evidence type="ECO:0000313" key="2">
    <source>
        <dbReference type="EMBL" id="MBA0127815.1"/>
    </source>
</evidence>
<keyword evidence="3" id="KW-1185">Reference proteome</keyword>
<comment type="caution">
    <text evidence="2">The sequence shown here is derived from an EMBL/GenBank/DDBJ whole genome shotgun (WGS) entry which is preliminary data.</text>
</comment>
<organism evidence="2 3">
    <name type="scientific">Haloechinothrix aidingensis</name>
    <dbReference type="NCBI Taxonomy" id="2752311"/>
    <lineage>
        <taxon>Bacteria</taxon>
        <taxon>Bacillati</taxon>
        <taxon>Actinomycetota</taxon>
        <taxon>Actinomycetes</taxon>
        <taxon>Pseudonocardiales</taxon>
        <taxon>Pseudonocardiaceae</taxon>
        <taxon>Haloechinothrix</taxon>
    </lineage>
</organism>
<dbReference type="AlphaFoldDB" id="A0A838AF85"/>
<dbReference type="InterPro" id="IPR010921">
    <property type="entry name" value="Trp_repressor/repl_initiator"/>
</dbReference>
<accession>A0A838AF85</accession>
<sequence length="191" mass="20221">MLREISVVEQRYHAVLAVLEDGLSVVDAAAKAGVSRQTLHGWIARYAAGGLEELAEWSHRPHACPHQMDAAVEVALVDLRRLHPVGDRIGCATGWHVTACMLKALPVCPSIGSPPSTARSTPPAASSPRRNNHCWSCRARSGQELRHSARLAPISSASTASLRPTWSFPMPAPSGSTSSAPPSSLETPGLG</sequence>
<evidence type="ECO:0000256" key="1">
    <source>
        <dbReference type="SAM" id="MobiDB-lite"/>
    </source>
</evidence>
<feature type="compositionally biased region" description="Low complexity" evidence="1">
    <location>
        <begin position="173"/>
        <end position="191"/>
    </location>
</feature>
<feature type="region of interest" description="Disordered" evidence="1">
    <location>
        <begin position="161"/>
        <end position="191"/>
    </location>
</feature>